<name>A0A1J5T877_9ARCH</name>
<protein>
    <submittedName>
        <fullName evidence="2">Uncharacterized protein</fullName>
    </submittedName>
</protein>
<organism evidence="2 3">
    <name type="scientific">Marine Group III euryarchaeote CG-Epi1</name>
    <dbReference type="NCBI Taxonomy" id="1888995"/>
    <lineage>
        <taxon>Archaea</taxon>
        <taxon>Methanobacteriati</taxon>
        <taxon>Thermoplasmatota</taxon>
        <taxon>Thermoplasmata</taxon>
        <taxon>Candidatus Thermoprofundales</taxon>
    </lineage>
</organism>
<evidence type="ECO:0000256" key="1">
    <source>
        <dbReference type="SAM" id="Phobius"/>
    </source>
</evidence>
<feature type="transmembrane region" description="Helical" evidence="1">
    <location>
        <begin position="238"/>
        <end position="260"/>
    </location>
</feature>
<dbReference type="EMBL" id="MIZA01000023">
    <property type="protein sequence ID" value="OIR17090.1"/>
    <property type="molecule type" value="Genomic_DNA"/>
</dbReference>
<reference evidence="2 3" key="1">
    <citation type="submission" date="2016-08" db="EMBL/GenBank/DDBJ databases">
        <title>New Insights into Marine Group III Euryarchaeota, from dark to light.</title>
        <authorList>
            <person name="Haro-Moreno J.M."/>
            <person name="Rodriguez-Valera F."/>
            <person name="Lopez-Garcia P."/>
            <person name="Moreira D."/>
            <person name="Martin-Cuadrado A.B."/>
        </authorList>
    </citation>
    <scope>NUCLEOTIDE SEQUENCE [LARGE SCALE GENOMIC DNA]</scope>
    <source>
        <strain evidence="2">CG-Epi1</strain>
    </source>
</reference>
<feature type="transmembrane region" description="Helical" evidence="1">
    <location>
        <begin position="339"/>
        <end position="360"/>
    </location>
</feature>
<evidence type="ECO:0000313" key="3">
    <source>
        <dbReference type="Proteomes" id="UP000183080"/>
    </source>
</evidence>
<dbReference type="Proteomes" id="UP000183080">
    <property type="component" value="Unassembled WGS sequence"/>
</dbReference>
<feature type="transmembrane region" description="Helical" evidence="1">
    <location>
        <begin position="294"/>
        <end position="319"/>
    </location>
</feature>
<keyword evidence="1" id="KW-0812">Transmembrane</keyword>
<gene>
    <name evidence="2" type="ORF">BD935_02775</name>
</gene>
<dbReference type="AlphaFoldDB" id="A0A1J5T877"/>
<sequence>MEEGATEIKASRIPKIDKIINYKDFFGEYPIIFAIKIISSLSLIYVISEFYVYHNPKDSLLTKYLGDSLKGFDPNPEVFVPWGFAAGFLFYIFTIFKGRYKFFLFLIIAGSLGGYIADPAIDVQQGEYVIPTNTDVENSETNATQWRWKPVKLVYDDVEGTNDRIDDVSVRLTNVIFGSMPFLGAYGIWKRKGWAIGASIALAIIIGFLYTPNLCLENFDEAFCGYDTKQDEKSWSEYLSSGIFIGLGFVIYIELSYAAIKYENYAEQFKPAGLDISLLSKAQRKSVSKTLRTLFVSYLINLAVILFITFIIAEIVININEYLSTSDGQIQDSIELQGPYGIVFTSLIFFLLLGIIRMFIGPDNKMEDA</sequence>
<feature type="transmembrane region" description="Helical" evidence="1">
    <location>
        <begin position="31"/>
        <end position="53"/>
    </location>
</feature>
<feature type="transmembrane region" description="Helical" evidence="1">
    <location>
        <begin position="168"/>
        <end position="186"/>
    </location>
</feature>
<feature type="transmembrane region" description="Helical" evidence="1">
    <location>
        <begin position="103"/>
        <end position="121"/>
    </location>
</feature>
<evidence type="ECO:0000313" key="2">
    <source>
        <dbReference type="EMBL" id="OIR17090.1"/>
    </source>
</evidence>
<proteinExistence type="predicted"/>
<keyword evidence="1" id="KW-1133">Transmembrane helix</keyword>
<accession>A0A1J5T877</accession>
<comment type="caution">
    <text evidence="2">The sequence shown here is derived from an EMBL/GenBank/DDBJ whole genome shotgun (WGS) entry which is preliminary data.</text>
</comment>
<dbReference type="STRING" id="1888995.BD935_02775"/>
<feature type="transmembrane region" description="Helical" evidence="1">
    <location>
        <begin position="78"/>
        <end position="96"/>
    </location>
</feature>
<feature type="transmembrane region" description="Helical" evidence="1">
    <location>
        <begin position="193"/>
        <end position="211"/>
    </location>
</feature>
<keyword evidence="1" id="KW-0472">Membrane</keyword>